<dbReference type="InterPro" id="IPR003043">
    <property type="entry name" value="Uropor_MeTrfase_CS"/>
</dbReference>
<dbReference type="PANTHER" id="PTHR45790">
    <property type="entry name" value="SIROHEME SYNTHASE-RELATED"/>
    <property type="match status" value="1"/>
</dbReference>
<dbReference type="NCBIfam" id="NF007922">
    <property type="entry name" value="PRK10637.1"/>
    <property type="match status" value="1"/>
</dbReference>
<evidence type="ECO:0000256" key="2">
    <source>
        <dbReference type="ARBA" id="ARBA00005879"/>
    </source>
</evidence>
<feature type="domain" description="Tetrapyrrole methylase" evidence="16">
    <location>
        <begin position="230"/>
        <end position="437"/>
    </location>
</feature>
<evidence type="ECO:0000256" key="9">
    <source>
        <dbReference type="ARBA" id="ARBA00023239"/>
    </source>
</evidence>
<evidence type="ECO:0000256" key="12">
    <source>
        <dbReference type="ARBA" id="ARBA00025705"/>
    </source>
</evidence>
<feature type="active site" description="Proton donor" evidence="14">
    <location>
        <position position="280"/>
    </location>
</feature>
<evidence type="ECO:0000256" key="7">
    <source>
        <dbReference type="ARBA" id="ARBA00023002"/>
    </source>
</evidence>
<dbReference type="InterPro" id="IPR035996">
    <property type="entry name" value="4pyrrol_Methylase_sf"/>
</dbReference>
<reference evidence="18 19" key="1">
    <citation type="submission" date="2016-10" db="EMBL/GenBank/DDBJ databases">
        <authorList>
            <person name="de Groot N.N."/>
        </authorList>
    </citation>
    <scope>NUCLEOTIDE SEQUENCE [LARGE SCALE GENOMIC DNA]</scope>
    <source>
        <strain evidence="18 19">CGMCC 1.8894</strain>
    </source>
</reference>
<comment type="pathway">
    <text evidence="1">Porphyrin-containing compound metabolism; siroheme biosynthesis; sirohydrochlorin from precorrin-2: step 1/1.</text>
</comment>
<dbReference type="InterPro" id="IPR036291">
    <property type="entry name" value="NAD(P)-bd_dom_sf"/>
</dbReference>
<keyword evidence="10" id="KW-0627">Porphyrin biosynthesis</keyword>
<dbReference type="PROSITE" id="PS00839">
    <property type="entry name" value="SUMT_1"/>
    <property type="match status" value="1"/>
</dbReference>
<dbReference type="GO" id="GO:0004851">
    <property type="term" value="F:uroporphyrin-III C-methyltransferase activity"/>
    <property type="evidence" value="ECO:0007669"/>
    <property type="project" value="InterPro"/>
</dbReference>
<comment type="catalytic activity">
    <reaction evidence="13">
        <text>precorrin-2 + NAD(+) = sirohydrochlorin + NADH + 2 H(+)</text>
        <dbReference type="Rhea" id="RHEA:15613"/>
        <dbReference type="ChEBI" id="CHEBI:15378"/>
        <dbReference type="ChEBI" id="CHEBI:57540"/>
        <dbReference type="ChEBI" id="CHEBI:57945"/>
        <dbReference type="ChEBI" id="CHEBI:58351"/>
        <dbReference type="ChEBI" id="CHEBI:58827"/>
        <dbReference type="EC" id="1.3.1.76"/>
    </reaction>
</comment>
<dbReference type="GO" id="GO:0032259">
    <property type="term" value="P:methylation"/>
    <property type="evidence" value="ECO:0007669"/>
    <property type="project" value="UniProtKB-KW"/>
</dbReference>
<evidence type="ECO:0000256" key="6">
    <source>
        <dbReference type="ARBA" id="ARBA00022691"/>
    </source>
</evidence>
<dbReference type="AlphaFoldDB" id="A0A1H2QMY0"/>
<dbReference type="PANTHER" id="PTHR45790:SF3">
    <property type="entry name" value="S-ADENOSYL-L-METHIONINE-DEPENDENT UROPORPHYRINOGEN III METHYLTRANSFERASE, CHLOROPLASTIC"/>
    <property type="match status" value="1"/>
</dbReference>
<evidence type="ECO:0000256" key="11">
    <source>
        <dbReference type="ARBA" id="ARBA00023268"/>
    </source>
</evidence>
<dbReference type="Proteomes" id="UP000198539">
    <property type="component" value="Unassembled WGS sequence"/>
</dbReference>
<dbReference type="InterPro" id="IPR006367">
    <property type="entry name" value="Sirohaem_synthase_N"/>
</dbReference>
<evidence type="ECO:0000259" key="16">
    <source>
        <dbReference type="Pfam" id="PF00590"/>
    </source>
</evidence>
<dbReference type="Pfam" id="PF00590">
    <property type="entry name" value="TP_methylase"/>
    <property type="match status" value="1"/>
</dbReference>
<dbReference type="SUPFAM" id="SSF75615">
    <property type="entry name" value="Siroheme synthase middle domains-like"/>
    <property type="match status" value="1"/>
</dbReference>
<evidence type="ECO:0000256" key="5">
    <source>
        <dbReference type="ARBA" id="ARBA00022679"/>
    </source>
</evidence>
<gene>
    <name evidence="18" type="ORF">SAMN04488238_10156</name>
</gene>
<dbReference type="InterPro" id="IPR012409">
    <property type="entry name" value="Sirohaem_synth"/>
</dbReference>
<evidence type="ECO:0000313" key="19">
    <source>
        <dbReference type="Proteomes" id="UP000198539"/>
    </source>
</evidence>
<keyword evidence="6" id="KW-0949">S-adenosyl-L-methionine</keyword>
<feature type="domain" description="Sirohaem synthase dimerisation" evidence="17">
    <location>
        <begin position="159"/>
        <end position="214"/>
    </location>
</feature>
<dbReference type="OrthoDB" id="9815856at2"/>
<evidence type="ECO:0000256" key="10">
    <source>
        <dbReference type="ARBA" id="ARBA00023244"/>
    </source>
</evidence>
<sequence length="480" mass="50492">MQHFPIFLDTAAARVVVTGGGDAAVAKLRLLLKTQARIEVFAPATLHGAAVDLASDIEDWASAGRLALHRRALVPCDLIGARLVYGAAEDAVDDARTRALGHRAGVLVNIVDNLSDSDFITPAIVDRDPVVVAIGTEGAAPVLARKIKADLEARLPAATGILARVAKTFRHAADALPMGRKRRDFWAQYYDTTGPRAFEQGGAPALQAALQDTLAQHLNGMADGPGHVDLVGAGPGDPDLLTLRARRLLDRADVVIHDRLIAPEVLELARREALMIAVGKEGFGPSTPQDTINQLMIDHATTGAHVVRLKGGDASVFGRLDEETEALDAAGIDWAVTPGITAASGAAAAVGQSLTRRGRNSSVRLVSGHDTKGFAEQDWQALARPGMVAAIYMGKRAARFIQGRLLMHGAAAETPVTIVENATRADQRVRLTTLAELPQAVADMAGPAVLLLGVTARNRSAKGATTPAAEITAMLQEALQ</sequence>
<evidence type="ECO:0000256" key="15">
    <source>
        <dbReference type="RuleBase" id="RU003960"/>
    </source>
</evidence>
<organism evidence="18 19">
    <name type="scientific">Roseicitreum antarcticum</name>
    <dbReference type="NCBI Taxonomy" id="564137"/>
    <lineage>
        <taxon>Bacteria</taxon>
        <taxon>Pseudomonadati</taxon>
        <taxon>Pseudomonadota</taxon>
        <taxon>Alphaproteobacteria</taxon>
        <taxon>Rhodobacterales</taxon>
        <taxon>Paracoccaceae</taxon>
        <taxon>Roseicitreum</taxon>
    </lineage>
</organism>
<evidence type="ECO:0000256" key="13">
    <source>
        <dbReference type="ARBA" id="ARBA00047561"/>
    </source>
</evidence>
<accession>A0A1H2QMY0</accession>
<dbReference type="InterPro" id="IPR000878">
    <property type="entry name" value="4pyrrol_Mease"/>
</dbReference>
<dbReference type="PROSITE" id="PS00840">
    <property type="entry name" value="SUMT_2"/>
    <property type="match status" value="1"/>
</dbReference>
<dbReference type="InterPro" id="IPR050161">
    <property type="entry name" value="Siro_Cobalamin_biosynth"/>
</dbReference>
<dbReference type="InterPro" id="IPR014777">
    <property type="entry name" value="4pyrrole_Mease_sub1"/>
</dbReference>
<dbReference type="GO" id="GO:0019354">
    <property type="term" value="P:siroheme biosynthetic process"/>
    <property type="evidence" value="ECO:0007669"/>
    <property type="project" value="UniProtKB-UniPathway"/>
</dbReference>
<evidence type="ECO:0000313" key="18">
    <source>
        <dbReference type="EMBL" id="SDW08563.1"/>
    </source>
</evidence>
<evidence type="ECO:0000256" key="8">
    <source>
        <dbReference type="ARBA" id="ARBA00023027"/>
    </source>
</evidence>
<keyword evidence="7" id="KW-0560">Oxidoreductase</keyword>
<dbReference type="Gene3D" id="3.40.1010.10">
    <property type="entry name" value="Cobalt-precorrin-4 Transmethylase, Domain 1"/>
    <property type="match status" value="1"/>
</dbReference>
<dbReference type="GO" id="GO:0051266">
    <property type="term" value="F:sirohydrochlorin ferrochelatase activity"/>
    <property type="evidence" value="ECO:0007669"/>
    <property type="project" value="InterPro"/>
</dbReference>
<keyword evidence="4 15" id="KW-0489">Methyltransferase</keyword>
<protein>
    <submittedName>
        <fullName evidence="18">Uroporphyrinogen-III C-methyltransferase</fullName>
    </submittedName>
</protein>
<dbReference type="InterPro" id="IPR006366">
    <property type="entry name" value="CobA/CysG_C"/>
</dbReference>
<dbReference type="EMBL" id="FNOM01000001">
    <property type="protein sequence ID" value="SDW08563.1"/>
    <property type="molecule type" value="Genomic_DNA"/>
</dbReference>
<comment type="pathway">
    <text evidence="12">Porphyrin-containing compound metabolism; siroheme biosynthesis; precorrin-2 from uroporphyrinogen III: step 1/1.</text>
</comment>
<dbReference type="GO" id="GO:0009236">
    <property type="term" value="P:cobalamin biosynthetic process"/>
    <property type="evidence" value="ECO:0007669"/>
    <property type="project" value="UniProtKB-KW"/>
</dbReference>
<dbReference type="InterPro" id="IPR019478">
    <property type="entry name" value="Sirohaem_synthase_dimer_dom"/>
</dbReference>
<dbReference type="GO" id="GO:0051287">
    <property type="term" value="F:NAD binding"/>
    <property type="evidence" value="ECO:0007669"/>
    <property type="project" value="InterPro"/>
</dbReference>
<dbReference type="InterPro" id="IPR014776">
    <property type="entry name" value="4pyrrole_Mease_sub2"/>
</dbReference>
<dbReference type="Pfam" id="PF10414">
    <property type="entry name" value="CysG_dimeriser"/>
    <property type="match status" value="1"/>
</dbReference>
<keyword evidence="11" id="KW-0511">Multifunctional enzyme</keyword>
<name>A0A1H2QMY0_9RHOB</name>
<dbReference type="Gene3D" id="3.30.950.10">
    <property type="entry name" value="Methyltransferase, Cobalt-precorrin-4 Transmethylase, Domain 2"/>
    <property type="match status" value="1"/>
</dbReference>
<dbReference type="NCBIfam" id="TIGR01470">
    <property type="entry name" value="cysG_Nterm"/>
    <property type="match status" value="1"/>
</dbReference>
<dbReference type="RefSeq" id="WP_092884259.1">
    <property type="nucleotide sequence ID" value="NZ_CP061498.1"/>
</dbReference>
<dbReference type="GO" id="GO:0043115">
    <property type="term" value="F:precorrin-2 dehydrogenase activity"/>
    <property type="evidence" value="ECO:0007669"/>
    <property type="project" value="UniProtKB-EC"/>
</dbReference>
<evidence type="ECO:0000256" key="1">
    <source>
        <dbReference type="ARBA" id="ARBA00005010"/>
    </source>
</evidence>
<dbReference type="Gene3D" id="3.40.50.720">
    <property type="entry name" value="NAD(P)-binding Rossmann-like Domain"/>
    <property type="match status" value="1"/>
</dbReference>
<dbReference type="NCBIfam" id="NF004790">
    <property type="entry name" value="PRK06136.1"/>
    <property type="match status" value="1"/>
</dbReference>
<dbReference type="Pfam" id="PF13241">
    <property type="entry name" value="NAD_binding_7"/>
    <property type="match status" value="1"/>
</dbReference>
<dbReference type="CDD" id="cd11642">
    <property type="entry name" value="SUMT"/>
    <property type="match status" value="1"/>
</dbReference>
<feature type="active site" description="Proton acceptor" evidence="14">
    <location>
        <position position="258"/>
    </location>
</feature>
<dbReference type="SUPFAM" id="SSF51735">
    <property type="entry name" value="NAD(P)-binding Rossmann-fold domains"/>
    <property type="match status" value="1"/>
</dbReference>
<evidence type="ECO:0000259" key="17">
    <source>
        <dbReference type="Pfam" id="PF10414"/>
    </source>
</evidence>
<keyword evidence="8" id="KW-0520">NAD</keyword>
<proteinExistence type="inferred from homology"/>
<keyword evidence="5 15" id="KW-0808">Transferase</keyword>
<dbReference type="UniPathway" id="UPA00262">
    <property type="reaction ID" value="UER00211"/>
</dbReference>
<dbReference type="Gene3D" id="3.30.160.110">
    <property type="entry name" value="Siroheme synthase, domain 2"/>
    <property type="match status" value="1"/>
</dbReference>
<dbReference type="STRING" id="564137.SAMN04488238_10156"/>
<comment type="similarity">
    <text evidence="2 15">Belongs to the precorrin methyltransferase family.</text>
</comment>
<dbReference type="PIRSF" id="PIRSF036426">
    <property type="entry name" value="Sirohaem_synth"/>
    <property type="match status" value="1"/>
</dbReference>
<evidence type="ECO:0000256" key="3">
    <source>
        <dbReference type="ARBA" id="ARBA00022573"/>
    </source>
</evidence>
<keyword evidence="19" id="KW-1185">Reference proteome</keyword>
<keyword evidence="9" id="KW-0456">Lyase</keyword>
<keyword evidence="3" id="KW-0169">Cobalamin biosynthesis</keyword>
<dbReference type="FunFam" id="3.40.1010.10:FF:000001">
    <property type="entry name" value="Siroheme synthase"/>
    <property type="match status" value="1"/>
</dbReference>
<evidence type="ECO:0000256" key="4">
    <source>
        <dbReference type="ARBA" id="ARBA00022603"/>
    </source>
</evidence>
<dbReference type="NCBIfam" id="TIGR01469">
    <property type="entry name" value="cobA_cysG_Cterm"/>
    <property type="match status" value="1"/>
</dbReference>
<evidence type="ECO:0000256" key="14">
    <source>
        <dbReference type="PIRSR" id="PIRSR036426-1"/>
    </source>
</evidence>
<dbReference type="SUPFAM" id="SSF53790">
    <property type="entry name" value="Tetrapyrrole methylase"/>
    <property type="match status" value="1"/>
</dbReference>